<keyword evidence="2" id="KW-1185">Reference proteome</keyword>
<accession>A0A2V4AI01</accession>
<sequence length="235" mass="24275">MITRAVVVPHPPLLVPELVAGAAAQTAAVRDACLAATGELARHARDWIAIGAASAAAVIEPGVRASFRGFGVDVPVALSDGVAPGQPADLPLPALVAGWLRERAGARSVRVELVPFTASQAECVALGERLSSVRDDVGLLVLGDGSNRHETAPPGWTDARASDFDGKVAAALAGADPEALLAVDHALAAELGVQGLTPWWVLAGLARAAPHWRGRLLYSDAPLGVAYHVAAWERR</sequence>
<organism evidence="1 2">
    <name type="scientific">Prauserella muralis</name>
    <dbReference type="NCBI Taxonomy" id="588067"/>
    <lineage>
        <taxon>Bacteria</taxon>
        <taxon>Bacillati</taxon>
        <taxon>Actinomycetota</taxon>
        <taxon>Actinomycetes</taxon>
        <taxon>Pseudonocardiales</taxon>
        <taxon>Pseudonocardiaceae</taxon>
        <taxon>Prauserella</taxon>
    </lineage>
</organism>
<dbReference type="Proteomes" id="UP000249915">
    <property type="component" value="Unassembled WGS sequence"/>
</dbReference>
<name>A0A2V4AI01_9PSEU</name>
<proteinExistence type="predicted"/>
<reference evidence="1 2" key="1">
    <citation type="submission" date="2016-07" db="EMBL/GenBank/DDBJ databases">
        <title>Draft genome sequence of Prauserella muralis DSM 45305, isolated from a mould-covered wall in an indoor environment.</title>
        <authorList>
            <person name="Ruckert C."/>
            <person name="Albersmeier A."/>
            <person name="Jiang C.-L."/>
            <person name="Jiang Y."/>
            <person name="Kalinowski J."/>
            <person name="Schneider O."/>
            <person name="Winkler A."/>
            <person name="Zotchev S.B."/>
        </authorList>
    </citation>
    <scope>NUCLEOTIDE SEQUENCE [LARGE SCALE GENOMIC DNA]</scope>
    <source>
        <strain evidence="1 2">DSM 45305</strain>
    </source>
</reference>
<dbReference type="EMBL" id="MASW01000007">
    <property type="protein sequence ID" value="PXY19572.1"/>
    <property type="molecule type" value="Genomic_DNA"/>
</dbReference>
<dbReference type="SUPFAM" id="SSF53213">
    <property type="entry name" value="LigB-like"/>
    <property type="match status" value="1"/>
</dbReference>
<dbReference type="Gene3D" id="3.40.830.10">
    <property type="entry name" value="LigB-like"/>
    <property type="match status" value="1"/>
</dbReference>
<gene>
    <name evidence="1" type="ORF">BAY60_33140</name>
</gene>
<evidence type="ECO:0000313" key="2">
    <source>
        <dbReference type="Proteomes" id="UP000249915"/>
    </source>
</evidence>
<evidence type="ECO:0000313" key="1">
    <source>
        <dbReference type="EMBL" id="PXY19572.1"/>
    </source>
</evidence>
<dbReference type="OrthoDB" id="4543339at2"/>
<protein>
    <submittedName>
        <fullName evidence="1">Uncharacterized protein</fullName>
    </submittedName>
</protein>
<comment type="caution">
    <text evidence="1">The sequence shown here is derived from an EMBL/GenBank/DDBJ whole genome shotgun (WGS) entry which is preliminary data.</text>
</comment>
<dbReference type="RefSeq" id="WP_112285499.1">
    <property type="nucleotide sequence ID" value="NZ_MASW01000007.1"/>
</dbReference>
<dbReference type="AlphaFoldDB" id="A0A2V4AI01"/>